<accession>A0A1B2DEM4</accession>
<evidence type="ECO:0000313" key="5">
    <source>
        <dbReference type="EMBL" id="ANY66163.1"/>
    </source>
</evidence>
<dbReference type="Pfam" id="PF20014">
    <property type="entry name" value="GAP1-M"/>
    <property type="match status" value="1"/>
</dbReference>
<feature type="compositionally biased region" description="Low complexity" evidence="1">
    <location>
        <begin position="945"/>
        <end position="988"/>
    </location>
</feature>
<proteinExistence type="predicted"/>
<sequence length="1053" mass="115179">MKHSTSTIGQQLYTRERRGIFRATEGYDTVAKSEGLDQQFVKKQLHPLCVYDAPAELAASGEKDGAAYPETAYVLRLESGEAVVGRSIYQAVDFTGLRSAFFTHNYVIPAAIADADPDSYKAFLGAAFVDSYDIEQGMELPDLAELPQAAGGAWTPREAGAASSAAGLAGFANQRAALAALNISEQRFKQLLFAVMAAVGGRKKVYVALNVPVRQLPEQAKTLLAVLYASLPYAFRKQLGFMTFSKEPQSRKGIHLTFVEKGSLRAGDRNTDKDYTFDFVNDRFLNVDLEKGEHPYLDFAWSVMDEPDRAERFYQFAEEMLHGMGQERLLALGSYHELSVMFQVEEGSDELYEMHKSAVLRGMLEYLQPAGALTQRMRMNDLFLSRFDYEFDAVRDGRVPEPFIAESFKDYYHIDSKYNGGKIVDFFIRSLLAAQQQGQAEAMAAYYGALEAEPLLLKDFVSKMLANGALLERLLLPFLDGKLRDTRSAKDIIIFMGKWGKEFPAILDNDVVHKLFRQQLKDKLMDEAQPVQVFQQVHEQLDKLSSSAFDSDEGRVKTNHLTAGIGVRLFELELVAYRTLLTELDLDRLSQRELLKGSFLEKADRLEQWNAQLTDPRQKSTALIIKAAYDWFFKPLPKASLFAKLSPVEIDRVQQLGRRWMLTVDSEMKAERFEQLVLAFYRSSDMETIDYAGLLDTLRKSAGEKELVYQFFAWSERHEDFMRPRGFVPAYATAITNYFRQHDRDAFKSRANRNQYFSKAGPRLQAVYKQVRGDLSSPLAKLFRQNRKPFLFSIIIAFAILMVGIGGLLALGGGDKPEEGANLPEATDGQGLTTPGVAIPDTLVYAAKQEGVDGKQTTTLVFRFTDAALCSAFSPETVAVVAADRETKEYSGLTFIPSCTAAPAATPGAGTDESDASASPGDSAAPTSEATSDAAAGNTGNVENAAAGTVDAASASPGDASPSPDASAGASDNAAAGGGSSASPDGAATSEPNPSDYPNRVVIDLGEDVELLAASKVKVGAAEYTLTEPLADAGSTDAETSPSDPTASPNTTN</sequence>
<evidence type="ECO:0000259" key="3">
    <source>
        <dbReference type="Pfam" id="PF20013"/>
    </source>
</evidence>
<keyword evidence="2" id="KW-0472">Membrane</keyword>
<evidence type="ECO:0000256" key="2">
    <source>
        <dbReference type="SAM" id="Phobius"/>
    </source>
</evidence>
<keyword evidence="2" id="KW-1133">Transmembrane helix</keyword>
<name>A0A1B2DEM4_9BACL</name>
<feature type="domain" description="GTPase-associated protein 1 middle" evidence="4">
    <location>
        <begin position="178"/>
        <end position="280"/>
    </location>
</feature>
<evidence type="ECO:0008006" key="6">
    <source>
        <dbReference type="Google" id="ProtNLM"/>
    </source>
</evidence>
<keyword evidence="2" id="KW-0812">Transmembrane</keyword>
<dbReference type="InterPro" id="IPR045401">
    <property type="entry name" value="GAP1-M"/>
</dbReference>
<feature type="region of interest" description="Disordered" evidence="1">
    <location>
        <begin position="904"/>
        <end position="1001"/>
    </location>
</feature>
<feature type="domain" description="GTPase-associated protein 1 N-terminal" evidence="3">
    <location>
        <begin position="8"/>
        <end position="145"/>
    </location>
</feature>
<evidence type="ECO:0000259" key="4">
    <source>
        <dbReference type="Pfam" id="PF20014"/>
    </source>
</evidence>
<feature type="compositionally biased region" description="Low complexity" evidence="1">
    <location>
        <begin position="904"/>
        <end position="926"/>
    </location>
</feature>
<feature type="compositionally biased region" description="Polar residues" evidence="1">
    <location>
        <begin position="1037"/>
        <end position="1053"/>
    </location>
</feature>
<dbReference type="RefSeq" id="WP_099517532.1">
    <property type="nucleotide sequence ID" value="NZ_CP016808.1"/>
</dbReference>
<feature type="region of interest" description="Disordered" evidence="1">
    <location>
        <begin position="1027"/>
        <end position="1053"/>
    </location>
</feature>
<gene>
    <name evidence="5" type="ORF">BBD42_06580</name>
</gene>
<evidence type="ECO:0000256" key="1">
    <source>
        <dbReference type="SAM" id="MobiDB-lite"/>
    </source>
</evidence>
<reference evidence="5" key="1">
    <citation type="submission" date="2016-08" db="EMBL/GenBank/DDBJ databases">
        <title>Complete Genome Seqeunce of Paenibacillus sp. BIHB 4019 from tea rhizoplane.</title>
        <authorList>
            <person name="Thakur R."/>
            <person name="Swarnkar M.K."/>
            <person name="Gulati A."/>
        </authorList>
    </citation>
    <scope>NUCLEOTIDE SEQUENCE [LARGE SCALE GENOMIC DNA]</scope>
    <source>
        <strain evidence="5">BIHB4019</strain>
    </source>
</reference>
<dbReference type="EMBL" id="CP016808">
    <property type="protein sequence ID" value="ANY66163.1"/>
    <property type="molecule type" value="Genomic_DNA"/>
</dbReference>
<protein>
    <recommendedName>
        <fullName evidence="6">Glycosyltransferase</fullName>
    </recommendedName>
</protein>
<organism evidence="5">
    <name type="scientific">Paenibacillus sp. BIHB 4019</name>
    <dbReference type="NCBI Taxonomy" id="1870819"/>
    <lineage>
        <taxon>Bacteria</taxon>
        <taxon>Bacillati</taxon>
        <taxon>Bacillota</taxon>
        <taxon>Bacilli</taxon>
        <taxon>Bacillales</taxon>
        <taxon>Paenibacillaceae</taxon>
        <taxon>Paenibacillus</taxon>
    </lineage>
</organism>
<dbReference type="InterPro" id="IPR045402">
    <property type="entry name" value="GAP1-N2"/>
</dbReference>
<dbReference type="Pfam" id="PF20013">
    <property type="entry name" value="GAP1-N2"/>
    <property type="match status" value="1"/>
</dbReference>
<dbReference type="AlphaFoldDB" id="A0A1B2DEM4"/>
<feature type="transmembrane region" description="Helical" evidence="2">
    <location>
        <begin position="790"/>
        <end position="811"/>
    </location>
</feature>